<dbReference type="OrthoDB" id="7064166at2"/>
<dbReference type="RefSeq" id="WP_072898239.1">
    <property type="nucleotide sequence ID" value="NZ_FQWZ01000006.1"/>
</dbReference>
<proteinExistence type="predicted"/>
<gene>
    <name evidence="1" type="ORF">SAMN04488068_2765</name>
</gene>
<dbReference type="AlphaFoldDB" id="A0A1M5QQ65"/>
<reference evidence="1 2" key="1">
    <citation type="submission" date="2016-11" db="EMBL/GenBank/DDBJ databases">
        <authorList>
            <person name="Jaros S."/>
            <person name="Januszkiewicz K."/>
            <person name="Wedrychowicz H."/>
        </authorList>
    </citation>
    <scope>NUCLEOTIDE SEQUENCE [LARGE SCALE GENOMIC DNA]</scope>
    <source>
        <strain evidence="1 2">CGMCC 1.7049</strain>
    </source>
</reference>
<accession>A0A1M5QQ65</accession>
<dbReference type="Proteomes" id="UP000199758">
    <property type="component" value="Unassembled WGS sequence"/>
</dbReference>
<dbReference type="EMBL" id="FQWZ01000006">
    <property type="protein sequence ID" value="SHH16277.1"/>
    <property type="molecule type" value="Genomic_DNA"/>
</dbReference>
<name>A0A1M5QQ65_9GAMM</name>
<organism evidence="1 2">
    <name type="scientific">Hydrocarboniphaga daqingensis</name>
    <dbReference type="NCBI Taxonomy" id="490188"/>
    <lineage>
        <taxon>Bacteria</taxon>
        <taxon>Pseudomonadati</taxon>
        <taxon>Pseudomonadota</taxon>
        <taxon>Gammaproteobacteria</taxon>
        <taxon>Nevskiales</taxon>
        <taxon>Nevskiaceae</taxon>
        <taxon>Hydrocarboniphaga</taxon>
    </lineage>
</organism>
<sequence>MKLATIRIHLDNHRQRALQIEASDRDAPAVYDANIAAYLQFLKDQAQPLGFAIVSDGASSANGAIFEIIEADHASKKAAHDWLESQPDIWNWIP</sequence>
<keyword evidence="2" id="KW-1185">Reference proteome</keyword>
<evidence type="ECO:0000313" key="1">
    <source>
        <dbReference type="EMBL" id="SHH16277.1"/>
    </source>
</evidence>
<dbReference type="STRING" id="490188.SAMN04488068_2765"/>
<protein>
    <submittedName>
        <fullName evidence="1">Uncharacterized protein</fullName>
    </submittedName>
</protein>
<evidence type="ECO:0000313" key="2">
    <source>
        <dbReference type="Proteomes" id="UP000199758"/>
    </source>
</evidence>